<keyword evidence="9" id="KW-0812">Transmembrane</keyword>
<dbReference type="PROSITE" id="PS00109">
    <property type="entry name" value="PROTEIN_KINASE_TYR"/>
    <property type="match status" value="1"/>
</dbReference>
<dbReference type="SUPFAM" id="SSF57184">
    <property type="entry name" value="Growth factor receptor domain"/>
    <property type="match status" value="1"/>
</dbReference>
<dbReference type="Proteomes" id="UP000008743">
    <property type="component" value="Unassembled WGS sequence"/>
</dbReference>
<dbReference type="PRINTS" id="PR00109">
    <property type="entry name" value="TYRKINASE"/>
</dbReference>
<dbReference type="eggNOG" id="KOG1026">
    <property type="taxonomic scope" value="Eukaryota"/>
</dbReference>
<dbReference type="PhylomeDB" id="A0A0D2X4L2"/>
<dbReference type="PROSITE" id="PS50011">
    <property type="entry name" value="PROTEIN_KINASE_DOM"/>
    <property type="match status" value="1"/>
</dbReference>
<keyword evidence="1" id="KW-0433">Leucine-rich repeat</keyword>
<evidence type="ECO:0000256" key="10">
    <source>
        <dbReference type="SAM" id="SignalP"/>
    </source>
</evidence>
<dbReference type="Pfam" id="PF13306">
    <property type="entry name" value="LRR_5"/>
    <property type="match status" value="1"/>
</dbReference>
<evidence type="ECO:0000256" key="5">
    <source>
        <dbReference type="ARBA" id="ARBA00022777"/>
    </source>
</evidence>
<evidence type="ECO:0000256" key="9">
    <source>
        <dbReference type="SAM" id="Phobius"/>
    </source>
</evidence>
<feature type="compositionally biased region" description="Polar residues" evidence="8">
    <location>
        <begin position="610"/>
        <end position="626"/>
    </location>
</feature>
<dbReference type="STRING" id="595528.A0A0D2X4L2"/>
<dbReference type="AlphaFoldDB" id="A0A0D2X4L2"/>
<keyword evidence="6" id="KW-0067">ATP-binding</keyword>
<feature type="region of interest" description="Disordered" evidence="8">
    <location>
        <begin position="609"/>
        <end position="628"/>
    </location>
</feature>
<dbReference type="GO" id="GO:0007169">
    <property type="term" value="P:cell surface receptor protein tyrosine kinase signaling pathway"/>
    <property type="evidence" value="ECO:0007669"/>
    <property type="project" value="TreeGrafter"/>
</dbReference>
<keyword evidence="4" id="KW-0547">Nucleotide-binding</keyword>
<accession>A0A0D2X4L2</accession>
<dbReference type="InterPro" id="IPR020635">
    <property type="entry name" value="Tyr_kinase_cat_dom"/>
</dbReference>
<proteinExistence type="predicted"/>
<dbReference type="GO" id="GO:0005886">
    <property type="term" value="C:plasma membrane"/>
    <property type="evidence" value="ECO:0007669"/>
    <property type="project" value="TreeGrafter"/>
</dbReference>
<dbReference type="InterPro" id="IPR000719">
    <property type="entry name" value="Prot_kinase_dom"/>
</dbReference>
<sequence length="941" mass="98387">MAIVCCLPSAVSTAVPRPSSSMRIRIPMLAIVLAISAMVLAAHPLGANAIACSACSTCTSESVSGCPAATTTSIPTGIPATVELIDLTNTAITSIPNSAFSSLTRLTSISLMNCPITTIGMSAFGANLDALHTLNLAGIRVTKFAAGLFSGLSAVTTLHLGSYEEYATGSELKELVASQFNGMSSLSVLDLSDTKLTSVVANAFHGLPSLTFLYLDRTRITSLTAGMFGGLPPNVVVSIRTSSVKSLPANLFQGAPNSISFKLEASALTTIPANAFSGLSNMTLTFTATPTLTRIEPGAFNGVELSTLRLSNNGLTTLPPGLFQGQTMLSSVYLGQNNFTAFGSTNAPPSTFGNVNNPTVCHSICATCFAAGNDSCCSDNCLYCSSTPLCTVCSTGFTPMNGSCIPLSSASSLAAGYASAASTSAATLASVVSTSLASLRSSAASASAVSASVVSKSLAPIRATASSASAASASIVSSSLAPIRASAASASSASAASDAANNRSPDASASSATGVIGAIVGVLVVVALIVAVVLYRRRRNRAHAISTGKTDTFPMRSTSLGTPSSDIYANSTTDPLYSAVGAAPQPEYASANFSSSRGTDSAYAYVSAPPQRSSTYDNAASPQQGDSHPYEYAGSRIYMSAAKVTQTLRNGLVLGEKLGSGAFGVVLRGLLPRALVPTDAQYLLHDPMQSDLEVAVKTIQADASPQSHNEFIEEARMVSQFNHPNVVRAIATLLEAEPHLCVLELLPYGDLRDVLKKSKKRNIAWTENEFAHTLAQVASGLGYLESIRFVHRDIAARNCLVGHGLTVKISDFGLSRALAQETDYYRMEHKGRLPVKWMAPECLNYRKFTHQSDVWSYGVLAWEAFSYGAVPYGAMNGREVLAYLDDGKRLVRPENCSPHLYAMVQSCWEENPQARPRFAGLAAYFTNLAANQPVRDIGALL</sequence>
<dbReference type="InterPro" id="IPR003591">
    <property type="entry name" value="Leu-rich_rpt_typical-subtyp"/>
</dbReference>
<dbReference type="InterPro" id="IPR026906">
    <property type="entry name" value="LRR_5"/>
</dbReference>
<evidence type="ECO:0000313" key="12">
    <source>
        <dbReference type="EMBL" id="KJE96254.1"/>
    </source>
</evidence>
<dbReference type="Gene3D" id="1.10.510.10">
    <property type="entry name" value="Transferase(Phosphotransferase) domain 1"/>
    <property type="match status" value="1"/>
</dbReference>
<evidence type="ECO:0000256" key="1">
    <source>
        <dbReference type="ARBA" id="ARBA00022614"/>
    </source>
</evidence>
<gene>
    <name evidence="12" type="ORF">CAOG_006608</name>
</gene>
<dbReference type="PANTHER" id="PTHR24416">
    <property type="entry name" value="TYROSINE-PROTEIN KINASE RECEPTOR"/>
    <property type="match status" value="1"/>
</dbReference>
<dbReference type="SUPFAM" id="SSF52058">
    <property type="entry name" value="L domain-like"/>
    <property type="match status" value="1"/>
</dbReference>
<keyword evidence="7" id="KW-0829">Tyrosine-protein kinase</keyword>
<dbReference type="GO" id="GO:0005524">
    <property type="term" value="F:ATP binding"/>
    <property type="evidence" value="ECO:0007669"/>
    <property type="project" value="UniProtKB-KW"/>
</dbReference>
<dbReference type="InterPro" id="IPR011009">
    <property type="entry name" value="Kinase-like_dom_sf"/>
</dbReference>
<feature type="signal peptide" evidence="10">
    <location>
        <begin position="1"/>
        <end position="41"/>
    </location>
</feature>
<evidence type="ECO:0000259" key="11">
    <source>
        <dbReference type="PROSITE" id="PS50011"/>
    </source>
</evidence>
<dbReference type="PROSITE" id="PS51450">
    <property type="entry name" value="LRR"/>
    <property type="match status" value="1"/>
</dbReference>
<dbReference type="InParanoid" id="A0A0D2X4L2"/>
<dbReference type="SMART" id="SM00369">
    <property type="entry name" value="LRR_TYP"/>
    <property type="match status" value="5"/>
</dbReference>
<evidence type="ECO:0000313" key="13">
    <source>
        <dbReference type="Proteomes" id="UP000008743"/>
    </source>
</evidence>
<dbReference type="Gene3D" id="3.80.10.10">
    <property type="entry name" value="Ribonuclease Inhibitor"/>
    <property type="match status" value="2"/>
</dbReference>
<dbReference type="Pfam" id="PF13855">
    <property type="entry name" value="LRR_8"/>
    <property type="match status" value="1"/>
</dbReference>
<evidence type="ECO:0000256" key="7">
    <source>
        <dbReference type="ARBA" id="ARBA00023137"/>
    </source>
</evidence>
<feature type="transmembrane region" description="Helical" evidence="9">
    <location>
        <begin position="512"/>
        <end position="535"/>
    </location>
</feature>
<evidence type="ECO:0000256" key="8">
    <source>
        <dbReference type="SAM" id="MobiDB-lite"/>
    </source>
</evidence>
<keyword evidence="13" id="KW-1185">Reference proteome</keyword>
<dbReference type="EMBL" id="KE346371">
    <property type="protein sequence ID" value="KJE96254.1"/>
    <property type="molecule type" value="Genomic_DNA"/>
</dbReference>
<dbReference type="InterPro" id="IPR009030">
    <property type="entry name" value="Growth_fac_rcpt_cys_sf"/>
</dbReference>
<keyword evidence="9" id="KW-1133">Transmembrane helix</keyword>
<dbReference type="InterPro" id="IPR001611">
    <property type="entry name" value="Leu-rich_rpt"/>
</dbReference>
<dbReference type="InterPro" id="IPR006212">
    <property type="entry name" value="Furin_repeat"/>
</dbReference>
<keyword evidence="9" id="KW-0472">Membrane</keyword>
<dbReference type="InterPro" id="IPR008266">
    <property type="entry name" value="Tyr_kinase_AS"/>
</dbReference>
<dbReference type="InterPro" id="IPR032675">
    <property type="entry name" value="LRR_dom_sf"/>
</dbReference>
<dbReference type="SMART" id="SM00219">
    <property type="entry name" value="TyrKc"/>
    <property type="match status" value="1"/>
</dbReference>
<evidence type="ECO:0000256" key="6">
    <source>
        <dbReference type="ARBA" id="ARBA00022840"/>
    </source>
</evidence>
<evidence type="ECO:0000256" key="3">
    <source>
        <dbReference type="ARBA" id="ARBA00022737"/>
    </source>
</evidence>
<keyword evidence="5 12" id="KW-0418">Kinase</keyword>
<dbReference type="GO" id="GO:0004714">
    <property type="term" value="F:transmembrane receptor protein tyrosine kinase activity"/>
    <property type="evidence" value="ECO:0007669"/>
    <property type="project" value="TreeGrafter"/>
</dbReference>
<dbReference type="SUPFAM" id="SSF56112">
    <property type="entry name" value="Protein kinase-like (PK-like)"/>
    <property type="match status" value="1"/>
</dbReference>
<evidence type="ECO:0000256" key="2">
    <source>
        <dbReference type="ARBA" id="ARBA00022679"/>
    </source>
</evidence>
<keyword evidence="3" id="KW-0677">Repeat</keyword>
<dbReference type="PANTHER" id="PTHR24416:SF611">
    <property type="entry name" value="TYROSINE-PROTEIN KINASE TRANSMEMBRANE RECEPTOR ROR"/>
    <property type="match status" value="1"/>
</dbReference>
<dbReference type="CDD" id="cd00064">
    <property type="entry name" value="FU"/>
    <property type="match status" value="1"/>
</dbReference>
<keyword evidence="10" id="KW-0732">Signal</keyword>
<dbReference type="InterPro" id="IPR001245">
    <property type="entry name" value="Ser-Thr/Tyr_kinase_cat_dom"/>
</dbReference>
<dbReference type="GO" id="GO:0043235">
    <property type="term" value="C:receptor complex"/>
    <property type="evidence" value="ECO:0007669"/>
    <property type="project" value="TreeGrafter"/>
</dbReference>
<feature type="chain" id="PRO_5002266816" evidence="10">
    <location>
        <begin position="42"/>
        <end position="941"/>
    </location>
</feature>
<evidence type="ECO:0000256" key="4">
    <source>
        <dbReference type="ARBA" id="ARBA00022741"/>
    </source>
</evidence>
<protein>
    <submittedName>
        <fullName evidence="12">TKL protein kinase</fullName>
    </submittedName>
</protein>
<name>A0A0D2X4L2_CAPO3</name>
<dbReference type="Pfam" id="PF07714">
    <property type="entry name" value="PK_Tyr_Ser-Thr"/>
    <property type="match status" value="1"/>
</dbReference>
<reference evidence="13" key="1">
    <citation type="submission" date="2011-02" db="EMBL/GenBank/DDBJ databases">
        <title>The Genome Sequence of Capsaspora owczarzaki ATCC 30864.</title>
        <authorList>
            <person name="Russ C."/>
            <person name="Cuomo C."/>
            <person name="Burger G."/>
            <person name="Gray M.W."/>
            <person name="Holland P.W.H."/>
            <person name="King N."/>
            <person name="Lang F.B.F."/>
            <person name="Roger A.J."/>
            <person name="Ruiz-Trillo I."/>
            <person name="Young S.K."/>
            <person name="Zeng Q."/>
            <person name="Gargeya S."/>
            <person name="Alvarado L."/>
            <person name="Berlin A."/>
            <person name="Chapman S.B."/>
            <person name="Chen Z."/>
            <person name="Freedman E."/>
            <person name="Gellesch M."/>
            <person name="Goldberg J."/>
            <person name="Griggs A."/>
            <person name="Gujja S."/>
            <person name="Heilman E."/>
            <person name="Heiman D."/>
            <person name="Howarth C."/>
            <person name="Mehta T."/>
            <person name="Neiman D."/>
            <person name="Pearson M."/>
            <person name="Roberts A."/>
            <person name="Saif S."/>
            <person name="Shea T."/>
            <person name="Shenoy N."/>
            <person name="Sisk P."/>
            <person name="Stolte C."/>
            <person name="Sykes S."/>
            <person name="White J."/>
            <person name="Yandava C."/>
            <person name="Haas B."/>
            <person name="Nusbaum C."/>
            <person name="Birren B."/>
        </authorList>
    </citation>
    <scope>NUCLEOTIDE SEQUENCE</scope>
    <source>
        <strain evidence="13">ATCC 30864</strain>
    </source>
</reference>
<dbReference type="FunFam" id="1.10.510.10:FF:000554">
    <property type="entry name" value="Predicted protein"/>
    <property type="match status" value="1"/>
</dbReference>
<dbReference type="CDD" id="cd00192">
    <property type="entry name" value="PTKc"/>
    <property type="match status" value="1"/>
</dbReference>
<dbReference type="InterPro" id="IPR050122">
    <property type="entry name" value="RTK"/>
</dbReference>
<dbReference type="Gene3D" id="3.30.200.20">
    <property type="entry name" value="Phosphorylase Kinase, domain 1"/>
    <property type="match status" value="1"/>
</dbReference>
<dbReference type="OrthoDB" id="4062651at2759"/>
<feature type="domain" description="Protein kinase" evidence="11">
    <location>
        <begin position="652"/>
        <end position="925"/>
    </location>
</feature>
<organism evidence="12 13">
    <name type="scientific">Capsaspora owczarzaki (strain ATCC 30864)</name>
    <dbReference type="NCBI Taxonomy" id="595528"/>
    <lineage>
        <taxon>Eukaryota</taxon>
        <taxon>Filasterea</taxon>
        <taxon>Capsaspora</taxon>
    </lineage>
</organism>
<keyword evidence="2" id="KW-0808">Transferase</keyword>